<dbReference type="InterPro" id="IPR003439">
    <property type="entry name" value="ABC_transporter-like_ATP-bd"/>
</dbReference>
<dbReference type="Gene3D" id="3.40.50.300">
    <property type="entry name" value="P-loop containing nucleotide triphosphate hydrolases"/>
    <property type="match status" value="1"/>
</dbReference>
<gene>
    <name evidence="5" type="ORF">FB559_7430</name>
</gene>
<dbReference type="RefSeq" id="WP_246122715.1">
    <property type="nucleotide sequence ID" value="NZ_VFOZ01000002.1"/>
</dbReference>
<evidence type="ECO:0000259" key="4">
    <source>
        <dbReference type="PROSITE" id="PS50893"/>
    </source>
</evidence>
<keyword evidence="3 5" id="KW-0067">ATP-binding</keyword>
<accession>A0A543BZ91</accession>
<comment type="caution">
    <text evidence="5">The sequence shown here is derived from an EMBL/GenBank/DDBJ whole genome shotgun (WGS) entry which is preliminary data.</text>
</comment>
<name>A0A543BZ91_9ACTN</name>
<protein>
    <submittedName>
        <fullName evidence="5">Branched-chain amino acid transport system ATP-binding protein</fullName>
    </submittedName>
</protein>
<organism evidence="5 6">
    <name type="scientific">Actinoallomurus bryophytorum</name>
    <dbReference type="NCBI Taxonomy" id="1490222"/>
    <lineage>
        <taxon>Bacteria</taxon>
        <taxon>Bacillati</taxon>
        <taxon>Actinomycetota</taxon>
        <taxon>Actinomycetes</taxon>
        <taxon>Streptosporangiales</taxon>
        <taxon>Thermomonosporaceae</taxon>
        <taxon>Actinoallomurus</taxon>
    </lineage>
</organism>
<dbReference type="InterPro" id="IPR027417">
    <property type="entry name" value="P-loop_NTPase"/>
</dbReference>
<dbReference type="GO" id="GO:0016887">
    <property type="term" value="F:ATP hydrolysis activity"/>
    <property type="evidence" value="ECO:0007669"/>
    <property type="project" value="InterPro"/>
</dbReference>
<feature type="domain" description="ABC transporter" evidence="4">
    <location>
        <begin position="9"/>
        <end position="252"/>
    </location>
</feature>
<reference evidence="5 6" key="1">
    <citation type="submission" date="2019-06" db="EMBL/GenBank/DDBJ databases">
        <title>Sequencing the genomes of 1000 actinobacteria strains.</title>
        <authorList>
            <person name="Klenk H.-P."/>
        </authorList>
    </citation>
    <scope>NUCLEOTIDE SEQUENCE [LARGE SCALE GENOMIC DNA]</scope>
    <source>
        <strain evidence="5 6">DSM 102200</strain>
    </source>
</reference>
<dbReference type="PANTHER" id="PTHR45772">
    <property type="entry name" value="CONSERVED COMPONENT OF ABC TRANSPORTER FOR NATURAL AMINO ACIDS-RELATED"/>
    <property type="match status" value="1"/>
</dbReference>
<keyword evidence="6" id="KW-1185">Reference proteome</keyword>
<evidence type="ECO:0000313" key="6">
    <source>
        <dbReference type="Proteomes" id="UP000316096"/>
    </source>
</evidence>
<dbReference type="Pfam" id="PF00005">
    <property type="entry name" value="ABC_tran"/>
    <property type="match status" value="1"/>
</dbReference>
<evidence type="ECO:0000256" key="1">
    <source>
        <dbReference type="ARBA" id="ARBA00022448"/>
    </source>
</evidence>
<evidence type="ECO:0000313" key="5">
    <source>
        <dbReference type="EMBL" id="TQL90137.1"/>
    </source>
</evidence>
<keyword evidence="2" id="KW-0547">Nucleotide-binding</keyword>
<dbReference type="EMBL" id="VFOZ01000002">
    <property type="protein sequence ID" value="TQL90137.1"/>
    <property type="molecule type" value="Genomic_DNA"/>
</dbReference>
<dbReference type="GO" id="GO:0005886">
    <property type="term" value="C:plasma membrane"/>
    <property type="evidence" value="ECO:0007669"/>
    <property type="project" value="TreeGrafter"/>
</dbReference>
<proteinExistence type="predicted"/>
<dbReference type="GO" id="GO:0005524">
    <property type="term" value="F:ATP binding"/>
    <property type="evidence" value="ECO:0007669"/>
    <property type="project" value="UniProtKB-KW"/>
</dbReference>
<evidence type="ECO:0000256" key="3">
    <source>
        <dbReference type="ARBA" id="ARBA00022840"/>
    </source>
</evidence>
<dbReference type="SUPFAM" id="SSF52540">
    <property type="entry name" value="P-loop containing nucleoside triphosphate hydrolases"/>
    <property type="match status" value="1"/>
</dbReference>
<dbReference type="InterPro" id="IPR017871">
    <property type="entry name" value="ABC_transporter-like_CS"/>
</dbReference>
<dbReference type="AlphaFoldDB" id="A0A543BZ91"/>
<dbReference type="PROSITE" id="PS50893">
    <property type="entry name" value="ABC_TRANSPORTER_2"/>
    <property type="match status" value="1"/>
</dbReference>
<dbReference type="InterPro" id="IPR003593">
    <property type="entry name" value="AAA+_ATPase"/>
</dbReference>
<dbReference type="SMART" id="SM00382">
    <property type="entry name" value="AAA"/>
    <property type="match status" value="1"/>
</dbReference>
<keyword evidence="1" id="KW-0813">Transport</keyword>
<dbReference type="Proteomes" id="UP000316096">
    <property type="component" value="Unassembled WGS sequence"/>
</dbReference>
<sequence>MLRTESAALGVEELSLVIDGAQILRDVTLGVATGELVAVIGPNGAGKTSLLNVVSGTLRATSGRVMLHEQDVTSAGPARRARLGLGRTFQTSYLFLGLTVLENVRLARQAKEQRFRGLWRAPGSSAAALGPIREHLARVGLDGVRHDLAGSLSHGDRRKLELALMLASESTIVLLDEPMAGVNSEDLPSLMELIRDVQRDTDATIVMVEHHIDVVMELAHRVAVMHHGSLLAFDTPANVVTNATVRDAYLGEPL</sequence>
<evidence type="ECO:0000256" key="2">
    <source>
        <dbReference type="ARBA" id="ARBA00022741"/>
    </source>
</evidence>
<dbReference type="PROSITE" id="PS00211">
    <property type="entry name" value="ABC_TRANSPORTER_1"/>
    <property type="match status" value="1"/>
</dbReference>
<dbReference type="PANTHER" id="PTHR45772:SF3">
    <property type="entry name" value="ABC TRANSPORTER ATP-BINDING PROTEIN"/>
    <property type="match status" value="1"/>
</dbReference>
<dbReference type="CDD" id="cd03219">
    <property type="entry name" value="ABC_Mj1267_LivG_branched"/>
    <property type="match status" value="1"/>
</dbReference>
<dbReference type="InterPro" id="IPR051120">
    <property type="entry name" value="ABC_AA/LPS_Transport"/>
</dbReference>